<proteinExistence type="predicted"/>
<dbReference type="CDD" id="cd01014">
    <property type="entry name" value="nicotinamidase_related"/>
    <property type="match status" value="1"/>
</dbReference>
<dbReference type="PANTHER" id="PTHR43540:SF15">
    <property type="entry name" value="BLR5631 PROTEIN"/>
    <property type="match status" value="1"/>
</dbReference>
<dbReference type="Proteomes" id="UP001181622">
    <property type="component" value="Unassembled WGS sequence"/>
</dbReference>
<evidence type="ECO:0000259" key="2">
    <source>
        <dbReference type="Pfam" id="PF00857"/>
    </source>
</evidence>
<protein>
    <submittedName>
        <fullName evidence="3">Cysteine hydrolase</fullName>
    </submittedName>
</protein>
<keyword evidence="4" id="KW-1185">Reference proteome</keyword>
<dbReference type="Pfam" id="PF00857">
    <property type="entry name" value="Isochorismatase"/>
    <property type="match status" value="1"/>
</dbReference>
<dbReference type="InterPro" id="IPR036380">
    <property type="entry name" value="Isochorismatase-like_sf"/>
</dbReference>
<dbReference type="Gene3D" id="3.40.50.850">
    <property type="entry name" value="Isochorismatase-like"/>
    <property type="match status" value="1"/>
</dbReference>
<dbReference type="InterPro" id="IPR000868">
    <property type="entry name" value="Isochorismatase-like_dom"/>
</dbReference>
<dbReference type="SUPFAM" id="SSF52499">
    <property type="entry name" value="Isochorismatase-like hydrolases"/>
    <property type="match status" value="1"/>
</dbReference>
<evidence type="ECO:0000256" key="1">
    <source>
        <dbReference type="ARBA" id="ARBA00022801"/>
    </source>
</evidence>
<feature type="domain" description="Isochorismatase-like" evidence="2">
    <location>
        <begin position="25"/>
        <end position="192"/>
    </location>
</feature>
<dbReference type="InterPro" id="IPR050272">
    <property type="entry name" value="Isochorismatase-like_hydrls"/>
</dbReference>
<organism evidence="3 4">
    <name type="scientific">Chelatococcus sambhunathii</name>
    <dbReference type="NCBI Taxonomy" id="363953"/>
    <lineage>
        <taxon>Bacteria</taxon>
        <taxon>Pseudomonadati</taxon>
        <taxon>Pseudomonadota</taxon>
        <taxon>Alphaproteobacteria</taxon>
        <taxon>Hyphomicrobiales</taxon>
        <taxon>Chelatococcaceae</taxon>
        <taxon>Chelatococcus</taxon>
    </lineage>
</organism>
<sequence length="200" mass="20462">MSDDPKTLLELAGANPQPASLKDAVLVVIDAQNEYVSGPIALPGVGPALGAIADLLAEARAAGTPIVHLAHRAPAGVFVEGTEGAEIAPQAAPKEGEPVFKKELPNGFTNPELKPTLEKLGRRNLILTGFMTHMCVDSTARAAVDLGYGITIVENATASRPLPGAVGKPARSAQEVHDGALSNLADLFAVVVPDAAALGK</sequence>
<evidence type="ECO:0000313" key="3">
    <source>
        <dbReference type="EMBL" id="MDR4308087.1"/>
    </source>
</evidence>
<dbReference type="RefSeq" id="WP_309393551.1">
    <property type="nucleotide sequence ID" value="NZ_JADBEO010000040.1"/>
</dbReference>
<evidence type="ECO:0000313" key="4">
    <source>
        <dbReference type="Proteomes" id="UP001181622"/>
    </source>
</evidence>
<dbReference type="PANTHER" id="PTHR43540">
    <property type="entry name" value="PEROXYUREIDOACRYLATE/UREIDOACRYLATE AMIDOHYDROLASE-RELATED"/>
    <property type="match status" value="1"/>
</dbReference>
<dbReference type="EMBL" id="JADBEO010000040">
    <property type="protein sequence ID" value="MDR4308087.1"/>
    <property type="molecule type" value="Genomic_DNA"/>
</dbReference>
<accession>A0ABU1DIZ1</accession>
<keyword evidence="1 3" id="KW-0378">Hydrolase</keyword>
<reference evidence="3" key="1">
    <citation type="submission" date="2020-10" db="EMBL/GenBank/DDBJ databases">
        <authorList>
            <person name="Abbas A."/>
            <person name="Razzaq R."/>
            <person name="Waqas M."/>
            <person name="Abbas N."/>
            <person name="Nielsen T.K."/>
            <person name="Hansen L.H."/>
            <person name="Hussain S."/>
            <person name="Shahid M."/>
        </authorList>
    </citation>
    <scope>NUCLEOTIDE SEQUENCE</scope>
    <source>
        <strain evidence="3">S14</strain>
    </source>
</reference>
<dbReference type="GO" id="GO:0016787">
    <property type="term" value="F:hydrolase activity"/>
    <property type="evidence" value="ECO:0007669"/>
    <property type="project" value="UniProtKB-KW"/>
</dbReference>
<gene>
    <name evidence="3" type="ORF">IHQ68_15820</name>
</gene>
<comment type="caution">
    <text evidence="3">The sequence shown here is derived from an EMBL/GenBank/DDBJ whole genome shotgun (WGS) entry which is preliminary data.</text>
</comment>
<name>A0ABU1DIZ1_9HYPH</name>